<dbReference type="GeneID" id="37026461"/>
<dbReference type="OrthoDB" id="1918432at2759"/>
<keyword evidence="5" id="KW-0156">Chromatin regulator</keyword>
<comment type="similarity">
    <text evidence="9">Belongs to the histone deacetylase family. HD Type 1 subfamily.</text>
</comment>
<dbReference type="EC" id="3.5.1.98" evidence="2"/>
<dbReference type="PRINTS" id="PR01270">
    <property type="entry name" value="HDASUPER"/>
</dbReference>
<dbReference type="EMBL" id="KZ819681">
    <property type="protein sequence ID" value="PWN24392.1"/>
    <property type="molecule type" value="Genomic_DNA"/>
</dbReference>
<feature type="binding site" evidence="12">
    <location>
        <position position="295"/>
    </location>
    <ligand>
        <name>a divalent metal cation</name>
        <dbReference type="ChEBI" id="CHEBI:60240"/>
    </ligand>
</feature>
<dbReference type="InterPro" id="IPR023696">
    <property type="entry name" value="Ureohydrolase_dom_sf"/>
</dbReference>
<dbReference type="Proteomes" id="UP000245884">
    <property type="component" value="Unassembled WGS sequence"/>
</dbReference>
<evidence type="ECO:0000256" key="9">
    <source>
        <dbReference type="ARBA" id="ARBA00061569"/>
    </source>
</evidence>
<keyword evidence="16" id="KW-1185">Reference proteome</keyword>
<feature type="non-terminal residue" evidence="15">
    <location>
        <position position="435"/>
    </location>
</feature>
<evidence type="ECO:0000256" key="7">
    <source>
        <dbReference type="ARBA" id="ARBA00023163"/>
    </source>
</evidence>
<dbReference type="RefSeq" id="XP_025359004.1">
    <property type="nucleotide sequence ID" value="XM_025504638.1"/>
</dbReference>
<feature type="binding site" evidence="11">
    <location>
        <position position="334"/>
    </location>
    <ligand>
        <name>substrate</name>
    </ligand>
</feature>
<dbReference type="GO" id="GO:0141221">
    <property type="term" value="F:histone deacetylase activity, hydrolytic mechanism"/>
    <property type="evidence" value="ECO:0007669"/>
    <property type="project" value="UniProtKB-EC"/>
</dbReference>
<dbReference type="AlphaFoldDB" id="A0A316UGJ7"/>
<dbReference type="SUPFAM" id="SSF52768">
    <property type="entry name" value="Arginase/deacetylase"/>
    <property type="match status" value="1"/>
</dbReference>
<keyword evidence="4" id="KW-0378">Hydrolase</keyword>
<dbReference type="InterPro" id="IPR003084">
    <property type="entry name" value="HDAC_I/II"/>
</dbReference>
<dbReference type="GO" id="GO:0070210">
    <property type="term" value="C:Rpd3L-Expanded complex"/>
    <property type="evidence" value="ECO:0007669"/>
    <property type="project" value="TreeGrafter"/>
</dbReference>
<feature type="region of interest" description="Disordered" evidence="13">
    <location>
        <begin position="1"/>
        <end position="26"/>
    </location>
</feature>
<evidence type="ECO:0000256" key="1">
    <source>
        <dbReference type="ARBA" id="ARBA00004123"/>
    </source>
</evidence>
<accession>A0A316UGJ7</accession>
<dbReference type="GO" id="GO:0046872">
    <property type="term" value="F:metal ion binding"/>
    <property type="evidence" value="ECO:0007669"/>
    <property type="project" value="UniProtKB-KW"/>
</dbReference>
<feature type="domain" description="Histone deacetylase" evidence="14">
    <location>
        <begin position="58"/>
        <end position="349"/>
    </location>
</feature>
<dbReference type="PANTHER" id="PTHR10625">
    <property type="entry name" value="HISTONE DEACETYLASE HDAC1-RELATED"/>
    <property type="match status" value="1"/>
</dbReference>
<dbReference type="FunFam" id="3.40.800.20:FF:000001">
    <property type="entry name" value="Histone deacetylase"/>
    <property type="match status" value="1"/>
</dbReference>
<evidence type="ECO:0000256" key="6">
    <source>
        <dbReference type="ARBA" id="ARBA00023015"/>
    </source>
</evidence>
<evidence type="ECO:0000259" key="14">
    <source>
        <dbReference type="Pfam" id="PF00850"/>
    </source>
</evidence>
<keyword evidence="12" id="KW-0479">Metal-binding</keyword>
<feature type="binding site" evidence="12">
    <location>
        <position position="206"/>
    </location>
    <ligand>
        <name>a divalent metal cation</name>
        <dbReference type="ChEBI" id="CHEBI:60240"/>
    </ligand>
</feature>
<proteinExistence type="inferred from homology"/>
<dbReference type="GO" id="GO:0032221">
    <property type="term" value="C:Rpd3S complex"/>
    <property type="evidence" value="ECO:0007669"/>
    <property type="project" value="UniProtKB-ARBA"/>
</dbReference>
<sequence>MSSDDEPGPSSRRHLSLNQQAEADPDVLAPITSSHYSSKRVHYYHSPLIGSFSYGYGHPMKPYRMRMTHSLVTAYGLDKCMVMREPKEADKVDMTRFHSDEYVDFLERVNPENGQALTGQGSRFLVGEDCPPFPSVFQFCSLSSGGSISAASSLNSGAADVAVNWAGGLHHAKKREASGFCYTNDIVLGILELLRVHPRVLYIDVDIHHGDGVEEAFYSTNRVLSVSFHKFGDFFPGTGDVRDVGIGEGKGYAVNVPLRDGVGDDAYHRLLFEPVIRRIMEWYRPGAVVLQCGADSLAGDKLGCFNLSMRGHAACVSFLQSFNVPLMCVGGGGYTVRNVARTWTYETALLLGREPDEDLPFNEYMQWFGPEYKLDVRPTSMENLNTEAYLEGLRSRLIDNLRTLPFAPSVQMQPTPGQAINAHAEGGMSADEDEE</sequence>
<keyword evidence="7" id="KW-0804">Transcription</keyword>
<feature type="binding site" evidence="11">
    <location>
        <position position="179"/>
    </location>
    <ligand>
        <name>substrate</name>
    </ligand>
</feature>
<evidence type="ECO:0000256" key="13">
    <source>
        <dbReference type="SAM" id="MobiDB-lite"/>
    </source>
</evidence>
<dbReference type="InterPro" id="IPR037138">
    <property type="entry name" value="His_deacetylse_dom_sf"/>
</dbReference>
<reference evidence="15 16" key="1">
    <citation type="journal article" date="2018" name="Mol. Biol. Evol.">
        <title>Broad Genomic Sampling Reveals a Smut Pathogenic Ancestry of the Fungal Clade Ustilaginomycotina.</title>
        <authorList>
            <person name="Kijpornyongpan T."/>
            <person name="Mondo S.J."/>
            <person name="Barry K."/>
            <person name="Sandor L."/>
            <person name="Lee J."/>
            <person name="Lipzen A."/>
            <person name="Pangilinan J."/>
            <person name="LaButti K."/>
            <person name="Hainaut M."/>
            <person name="Henrissat B."/>
            <person name="Grigoriev I.V."/>
            <person name="Spatafora J.W."/>
            <person name="Aime M.C."/>
        </authorList>
    </citation>
    <scope>NUCLEOTIDE SEQUENCE [LARGE SCALE GENOMIC DNA]</scope>
    <source>
        <strain evidence="15 16">MCA 5214</strain>
    </source>
</reference>
<feature type="binding site" evidence="12">
    <location>
        <position position="208"/>
    </location>
    <ligand>
        <name>a divalent metal cation</name>
        <dbReference type="ChEBI" id="CHEBI:60240"/>
    </ligand>
</feature>
<comment type="subcellular location">
    <subcellularLocation>
        <location evidence="1">Nucleus</location>
    </subcellularLocation>
</comment>
<feature type="binding site" evidence="11">
    <location>
        <position position="129"/>
    </location>
    <ligand>
        <name>substrate</name>
    </ligand>
</feature>
<evidence type="ECO:0000256" key="12">
    <source>
        <dbReference type="PIRSR" id="PIRSR037913-3"/>
    </source>
</evidence>
<dbReference type="Pfam" id="PF00850">
    <property type="entry name" value="Hist_deacetyl"/>
    <property type="match status" value="1"/>
</dbReference>
<evidence type="ECO:0000256" key="5">
    <source>
        <dbReference type="ARBA" id="ARBA00022853"/>
    </source>
</evidence>
<evidence type="ECO:0000256" key="3">
    <source>
        <dbReference type="ARBA" id="ARBA00022491"/>
    </source>
</evidence>
<name>A0A316UGJ7_9BASI</name>
<keyword evidence="8" id="KW-0539">Nucleus</keyword>
<keyword evidence="6" id="KW-0805">Transcription regulation</keyword>
<dbReference type="Gene3D" id="3.40.800.20">
    <property type="entry name" value="Histone deacetylase domain"/>
    <property type="match status" value="1"/>
</dbReference>
<evidence type="ECO:0000313" key="15">
    <source>
        <dbReference type="EMBL" id="PWN24392.1"/>
    </source>
</evidence>
<dbReference type="GO" id="GO:0031507">
    <property type="term" value="P:heterochromatin formation"/>
    <property type="evidence" value="ECO:0007669"/>
    <property type="project" value="TreeGrafter"/>
</dbReference>
<feature type="region of interest" description="Disordered" evidence="13">
    <location>
        <begin position="408"/>
        <end position="435"/>
    </location>
</feature>
<evidence type="ECO:0000256" key="11">
    <source>
        <dbReference type="PIRSR" id="PIRSR037913-2"/>
    </source>
</evidence>
<evidence type="ECO:0000256" key="4">
    <source>
        <dbReference type="ARBA" id="ARBA00022801"/>
    </source>
</evidence>
<keyword evidence="3" id="KW-0678">Repressor</keyword>
<dbReference type="PIRSF" id="PIRSF037913">
    <property type="entry name" value="His_deacetylse_1"/>
    <property type="match status" value="1"/>
</dbReference>
<evidence type="ECO:0000313" key="16">
    <source>
        <dbReference type="Proteomes" id="UP000245884"/>
    </source>
</evidence>
<protein>
    <recommendedName>
        <fullName evidence="2">histone deacetylase</fullName>
        <ecNumber evidence="2">3.5.1.98</ecNumber>
    </recommendedName>
</protein>
<organism evidence="15 16">
    <name type="scientific">Jaminaea rosea</name>
    <dbReference type="NCBI Taxonomy" id="1569628"/>
    <lineage>
        <taxon>Eukaryota</taxon>
        <taxon>Fungi</taxon>
        <taxon>Dikarya</taxon>
        <taxon>Basidiomycota</taxon>
        <taxon>Ustilaginomycotina</taxon>
        <taxon>Exobasidiomycetes</taxon>
        <taxon>Microstromatales</taxon>
        <taxon>Microstromatales incertae sedis</taxon>
        <taxon>Jaminaea</taxon>
    </lineage>
</organism>
<evidence type="ECO:0000256" key="10">
    <source>
        <dbReference type="PIRSR" id="PIRSR037913-1"/>
    </source>
</evidence>
<evidence type="ECO:0000256" key="2">
    <source>
        <dbReference type="ARBA" id="ARBA00012111"/>
    </source>
</evidence>
<dbReference type="PANTHER" id="PTHR10625:SF2">
    <property type="entry name" value="HISTONE DEACETYLASE"/>
    <property type="match status" value="1"/>
</dbReference>
<evidence type="ECO:0000256" key="8">
    <source>
        <dbReference type="ARBA" id="ARBA00023242"/>
    </source>
</evidence>
<dbReference type="PRINTS" id="PR01271">
    <property type="entry name" value="HISDACETLASE"/>
</dbReference>
<dbReference type="InterPro" id="IPR023801">
    <property type="entry name" value="His_deacetylse_dom"/>
</dbReference>
<gene>
    <name evidence="15" type="ORF">BDZ90DRAFT_224896</name>
</gene>
<dbReference type="STRING" id="1569628.A0A316UGJ7"/>
<dbReference type="InterPro" id="IPR000286">
    <property type="entry name" value="HDACs"/>
</dbReference>
<feature type="active site" description="Proton acceptor" evidence="10">
    <location>
        <position position="171"/>
    </location>
</feature>